<feature type="region of interest" description="Disordered" evidence="3">
    <location>
        <begin position="1"/>
        <end position="51"/>
    </location>
</feature>
<sequence length="923" mass="102716">MAGAKRASRMLKSPFSTSGDSTIADVPLNNDDVRDSSSVQPTAAHDQDAQDEIAPLSANVNDALRIVSKLEQLGLDKQQISLPKCVVLGQQSTGKSSVIEAISGIKTPRDPGTCTRVPLFIELQPSSNLRAAWHADIYLLRQYDFPTEAAHFQAQTDIPGWVPAAVPKREHFVETDNPDHLEYLIRCAQRAFLSPLENPASFLDPDFNIGNRHKALFSPNIVSIVVSKPDLPPLSFFDLPGMIGQAETPEEEYTVPLVKNLVTKYITDPEAMVLVTCALENDVANSIAAGLARELKVTDRCLGILTKPDRLPPCSSSHELTSILDNRKFAMGHKYFVVKNLSSDEIRQGLSHIEARDREKTFFATTTPWSTDLKDFSARFGTVKLQRYLSSHLGSRVLSKLPLIQRQIEDRLAIVEAELGQMPDVSLHTAVRTVADVVRSFASVVSNEMSGEHGFMTWSNTWEGVQQGFWDMLIRLQPTTSVHGSLDENLYSATQPGRTADNAISIDSDDDNTTMSGLPETPTKKRKHDNQLNSEQAAPALSPFRTPKKPVQSRGQLRGQSANTATSSTPPEDLAGLRMSFDLDEVTEYVNKNSKSKVPGQINPKVREELMLQPLEYWPLVTNRFFAELETQLKNRLEFIFEQKFQAWKGSKLYTDSLAVVRSLVDSNIHEQRTTMAGESLKDEREGPHIFHKDYFKKEKAATLERYFQARTNSRFRAYVKDKAAYIDRELLKPEQDKLRKDANVMSVINEEPYTEEIDLVADIAAYYMIAARRFHDSVTMRIESKFFKQLREKMSDQLQDELGIYDGPQGSFNAQLLLAESPERLAHRNLLVARKDTLVEGLRYFGAHAQQFPASGGVEASGGGGGVEAAPTNVPGLFPFQSSTSLQRASNYQRSSVPSLPPEDIEGVHAGSLPLRSASRPA</sequence>
<dbReference type="GO" id="GO:0005737">
    <property type="term" value="C:cytoplasm"/>
    <property type="evidence" value="ECO:0007669"/>
    <property type="project" value="TreeGrafter"/>
</dbReference>
<evidence type="ECO:0000256" key="1">
    <source>
        <dbReference type="ARBA" id="ARBA00022741"/>
    </source>
</evidence>
<accession>A0A1Y2LT93</accession>
<protein>
    <recommendedName>
        <fullName evidence="8">GED domain-containing protein</fullName>
    </recommendedName>
</protein>
<dbReference type="GO" id="GO:0005874">
    <property type="term" value="C:microtubule"/>
    <property type="evidence" value="ECO:0007669"/>
    <property type="project" value="TreeGrafter"/>
</dbReference>
<dbReference type="Pfam" id="PF01031">
    <property type="entry name" value="Dynamin_M"/>
    <property type="match status" value="1"/>
</dbReference>
<dbReference type="GO" id="GO:0005886">
    <property type="term" value="C:plasma membrane"/>
    <property type="evidence" value="ECO:0007669"/>
    <property type="project" value="TreeGrafter"/>
</dbReference>
<feature type="compositionally biased region" description="Polar residues" evidence="3">
    <location>
        <begin position="881"/>
        <end position="899"/>
    </location>
</feature>
<evidence type="ECO:0000256" key="3">
    <source>
        <dbReference type="SAM" id="MobiDB-lite"/>
    </source>
</evidence>
<dbReference type="Pfam" id="PF00350">
    <property type="entry name" value="Dynamin_N"/>
    <property type="match status" value="1"/>
</dbReference>
<evidence type="ECO:0000256" key="2">
    <source>
        <dbReference type="ARBA" id="ARBA00023134"/>
    </source>
</evidence>
<evidence type="ECO:0000313" key="6">
    <source>
        <dbReference type="EMBL" id="OSS47010.1"/>
    </source>
</evidence>
<dbReference type="PROSITE" id="PS51388">
    <property type="entry name" value="GED"/>
    <property type="match status" value="1"/>
</dbReference>
<dbReference type="GO" id="GO:0003924">
    <property type="term" value="F:GTPase activity"/>
    <property type="evidence" value="ECO:0007669"/>
    <property type="project" value="InterPro"/>
</dbReference>
<dbReference type="EMBL" id="KZ107849">
    <property type="protein sequence ID" value="OSS47010.1"/>
    <property type="molecule type" value="Genomic_DNA"/>
</dbReference>
<feature type="region of interest" description="Disordered" evidence="3">
    <location>
        <begin position="857"/>
        <end position="923"/>
    </location>
</feature>
<dbReference type="InterPro" id="IPR000375">
    <property type="entry name" value="Dynamin_stalk"/>
</dbReference>
<dbReference type="Gene3D" id="3.40.50.300">
    <property type="entry name" value="P-loop containing nucleotide triphosphate hydrolases"/>
    <property type="match status" value="1"/>
</dbReference>
<dbReference type="SMART" id="SM00053">
    <property type="entry name" value="DYNc"/>
    <property type="match status" value="1"/>
</dbReference>
<proteinExistence type="predicted"/>
<dbReference type="GO" id="GO:0008017">
    <property type="term" value="F:microtubule binding"/>
    <property type="evidence" value="ECO:0007669"/>
    <property type="project" value="TreeGrafter"/>
</dbReference>
<dbReference type="GO" id="GO:0031623">
    <property type="term" value="P:receptor internalization"/>
    <property type="evidence" value="ECO:0007669"/>
    <property type="project" value="TreeGrafter"/>
</dbReference>
<dbReference type="InterPro" id="IPR045063">
    <property type="entry name" value="Dynamin_N"/>
</dbReference>
<dbReference type="PRINTS" id="PR00195">
    <property type="entry name" value="DYNAMIN"/>
</dbReference>
<feature type="region of interest" description="Disordered" evidence="3">
    <location>
        <begin position="492"/>
        <end position="575"/>
    </location>
</feature>
<dbReference type="InterPro" id="IPR030381">
    <property type="entry name" value="G_DYNAMIN_dom"/>
</dbReference>
<dbReference type="InterPro" id="IPR027417">
    <property type="entry name" value="P-loop_NTPase"/>
</dbReference>
<organism evidence="6 7">
    <name type="scientific">Epicoccum nigrum</name>
    <name type="common">Soil fungus</name>
    <name type="synonym">Epicoccum purpurascens</name>
    <dbReference type="NCBI Taxonomy" id="105696"/>
    <lineage>
        <taxon>Eukaryota</taxon>
        <taxon>Fungi</taxon>
        <taxon>Dikarya</taxon>
        <taxon>Ascomycota</taxon>
        <taxon>Pezizomycotina</taxon>
        <taxon>Dothideomycetes</taxon>
        <taxon>Pleosporomycetidae</taxon>
        <taxon>Pleosporales</taxon>
        <taxon>Pleosporineae</taxon>
        <taxon>Didymellaceae</taxon>
        <taxon>Epicoccum</taxon>
    </lineage>
</organism>
<evidence type="ECO:0008006" key="8">
    <source>
        <dbReference type="Google" id="ProtNLM"/>
    </source>
</evidence>
<dbReference type="InParanoid" id="A0A1Y2LT93"/>
<dbReference type="STRING" id="105696.A0A1Y2LT93"/>
<feature type="domain" description="Dynamin-type G" evidence="5">
    <location>
        <begin position="79"/>
        <end position="402"/>
    </location>
</feature>
<evidence type="ECO:0000259" key="4">
    <source>
        <dbReference type="PROSITE" id="PS51388"/>
    </source>
</evidence>
<dbReference type="Gene3D" id="1.20.120.1240">
    <property type="entry name" value="Dynamin, middle domain"/>
    <property type="match status" value="1"/>
</dbReference>
<feature type="domain" description="GED" evidence="4">
    <location>
        <begin position="757"/>
        <end position="854"/>
    </location>
</feature>
<dbReference type="InterPro" id="IPR022812">
    <property type="entry name" value="Dynamin"/>
</dbReference>
<evidence type="ECO:0000259" key="5">
    <source>
        <dbReference type="PROSITE" id="PS51718"/>
    </source>
</evidence>
<keyword evidence="2" id="KW-0342">GTP-binding</keyword>
<name>A0A1Y2LT93_EPING</name>
<dbReference type="SUPFAM" id="SSF52540">
    <property type="entry name" value="P-loop containing nucleoside triphosphate hydrolases"/>
    <property type="match status" value="1"/>
</dbReference>
<gene>
    <name evidence="6" type="ORF">B5807_09793</name>
</gene>
<dbReference type="OMA" id="IMCSMPM"/>
<dbReference type="GO" id="GO:0005525">
    <property type="term" value="F:GTP binding"/>
    <property type="evidence" value="ECO:0007669"/>
    <property type="project" value="InterPro"/>
</dbReference>
<dbReference type="InterPro" id="IPR001401">
    <property type="entry name" value="Dynamin_GTPase"/>
</dbReference>
<dbReference type="PROSITE" id="PS51718">
    <property type="entry name" value="G_DYNAMIN_2"/>
    <property type="match status" value="1"/>
</dbReference>
<dbReference type="CDD" id="cd08771">
    <property type="entry name" value="DLP_1"/>
    <property type="match status" value="1"/>
</dbReference>
<reference evidence="6 7" key="1">
    <citation type="journal article" date="2017" name="Genome Announc.">
        <title>Genome sequence of the saprophytic ascomycete Epicoccum nigrum ICMP 19927 strain isolated from New Zealand.</title>
        <authorList>
            <person name="Fokin M."/>
            <person name="Fleetwood D."/>
            <person name="Weir B.S."/>
            <person name="Villas-Boas S.G."/>
        </authorList>
    </citation>
    <scope>NUCLEOTIDE SEQUENCE [LARGE SCALE GENOMIC DNA]</scope>
    <source>
        <strain evidence="6 7">ICMP 19927</strain>
    </source>
</reference>
<keyword evidence="7" id="KW-1185">Reference proteome</keyword>
<keyword evidence="1" id="KW-0547">Nucleotide-binding</keyword>
<dbReference type="PANTHER" id="PTHR11566">
    <property type="entry name" value="DYNAMIN"/>
    <property type="match status" value="1"/>
</dbReference>
<dbReference type="PANTHER" id="PTHR11566:SF131">
    <property type="entry name" value="GTPASE, PUTATIVE (AFU_ORTHOLOGUE AFUA_6G07630)-RELATED"/>
    <property type="match status" value="1"/>
</dbReference>
<feature type="compositionally biased region" description="Polar residues" evidence="3">
    <location>
        <begin position="553"/>
        <end position="570"/>
    </location>
</feature>
<dbReference type="AlphaFoldDB" id="A0A1Y2LT93"/>
<dbReference type="Proteomes" id="UP000193240">
    <property type="component" value="Unassembled WGS sequence"/>
</dbReference>
<dbReference type="InterPro" id="IPR020850">
    <property type="entry name" value="GED_dom"/>
</dbReference>
<evidence type="ECO:0000313" key="7">
    <source>
        <dbReference type="Proteomes" id="UP000193240"/>
    </source>
</evidence>